<reference evidence="1" key="1">
    <citation type="journal article" date="2019" name="Sci. Rep.">
        <title>Draft genome of Tanacetum cinerariifolium, the natural source of mosquito coil.</title>
        <authorList>
            <person name="Yamashiro T."/>
            <person name="Shiraishi A."/>
            <person name="Satake H."/>
            <person name="Nakayama K."/>
        </authorList>
    </citation>
    <scope>NUCLEOTIDE SEQUENCE</scope>
</reference>
<comment type="caution">
    <text evidence="1">The sequence shown here is derived from an EMBL/GenBank/DDBJ whole genome shotgun (WGS) entry which is preliminary data.</text>
</comment>
<feature type="non-terminal residue" evidence="1">
    <location>
        <position position="1"/>
    </location>
</feature>
<protein>
    <submittedName>
        <fullName evidence="1">Uncharacterized protein</fullName>
    </submittedName>
</protein>
<dbReference type="AlphaFoldDB" id="A0A699VMM3"/>
<proteinExistence type="predicted"/>
<organism evidence="1">
    <name type="scientific">Tanacetum cinerariifolium</name>
    <name type="common">Dalmatian daisy</name>
    <name type="synonym">Chrysanthemum cinerariifolium</name>
    <dbReference type="NCBI Taxonomy" id="118510"/>
    <lineage>
        <taxon>Eukaryota</taxon>
        <taxon>Viridiplantae</taxon>
        <taxon>Streptophyta</taxon>
        <taxon>Embryophyta</taxon>
        <taxon>Tracheophyta</taxon>
        <taxon>Spermatophyta</taxon>
        <taxon>Magnoliopsida</taxon>
        <taxon>eudicotyledons</taxon>
        <taxon>Gunneridae</taxon>
        <taxon>Pentapetalae</taxon>
        <taxon>asterids</taxon>
        <taxon>campanulids</taxon>
        <taxon>Asterales</taxon>
        <taxon>Asteraceae</taxon>
        <taxon>Asteroideae</taxon>
        <taxon>Anthemideae</taxon>
        <taxon>Anthemidinae</taxon>
        <taxon>Tanacetum</taxon>
    </lineage>
</organism>
<accession>A0A699VMM3</accession>
<evidence type="ECO:0000313" key="1">
    <source>
        <dbReference type="EMBL" id="GFD34708.1"/>
    </source>
</evidence>
<name>A0A699VMM3_TANCI</name>
<dbReference type="EMBL" id="BKCJ011449856">
    <property type="protein sequence ID" value="GFD34708.1"/>
    <property type="molecule type" value="Genomic_DNA"/>
</dbReference>
<sequence>YIPTNLHGIHGPLAMFSIGEGDKKITQGQCHQKSMQKALKSLVE</sequence>
<gene>
    <name evidence="1" type="ORF">Tci_906677</name>
</gene>